<comment type="caution">
    <text evidence="10">The sequence shown here is derived from an EMBL/GenBank/DDBJ whole genome shotgun (WGS) entry which is preliminary data.</text>
</comment>
<keyword evidence="6" id="KW-0520">NAD</keyword>
<sequence length="383" mass="41371">MSDLLRKVREAAKNCGCGHHHDISIELIDTEPGALGRAATYSKSKKWQTVGIVSDEVIYNLFGERLRKKLHEAGIQTELCKVRSDEQGDVVADEQAIVQVMVDIPITVDAYVVLGSGTLHDIVRFVSSRVGKPFVSVPTAPSVDGFTSAGAPIILRGFKQTIYTGAPVALFADPDIYGKAPQTMVAAGFGDMIGKHTSLFDWKFSHAVGGEAYCPATAALTRETLQWCEDAQESISAGSEEGVKRLMEALLLSGLAMLLFGASHPASGAEHHLSHDWEMELLRRKSKQLLHGAKVGVACAIIAEKYSEWRPDVELTGVPGLVEALDALPSSDSLRARLRDVGGPTTAAELGIEKELVKASLLRAHTHRVGRNTLLKRHNEGHS</sequence>
<dbReference type="EMBL" id="RBZM01000005">
    <property type="protein sequence ID" value="RKP54004.1"/>
    <property type="molecule type" value="Genomic_DNA"/>
</dbReference>
<accession>A0A494XWE8</accession>
<dbReference type="Pfam" id="PF13685">
    <property type="entry name" value="Fe-ADH_2"/>
    <property type="match status" value="1"/>
</dbReference>
<keyword evidence="1" id="KW-0963">Cytoplasm</keyword>
<evidence type="ECO:0000313" key="10">
    <source>
        <dbReference type="EMBL" id="RKP54004.1"/>
    </source>
</evidence>
<dbReference type="InterPro" id="IPR032837">
    <property type="entry name" value="G1PDH"/>
</dbReference>
<dbReference type="AlphaFoldDB" id="A0A494XWE8"/>
<organism evidence="10 11">
    <name type="scientific">Cohnella endophytica</name>
    <dbReference type="NCBI Taxonomy" id="2419778"/>
    <lineage>
        <taxon>Bacteria</taxon>
        <taxon>Bacillati</taxon>
        <taxon>Bacillota</taxon>
        <taxon>Bacilli</taxon>
        <taxon>Bacillales</taxon>
        <taxon>Paenibacillaceae</taxon>
        <taxon>Cohnella</taxon>
    </lineage>
</organism>
<keyword evidence="3" id="KW-0479">Metal-binding</keyword>
<keyword evidence="4" id="KW-0521">NADP</keyword>
<dbReference type="OrthoDB" id="9763580at2"/>
<evidence type="ECO:0000256" key="9">
    <source>
        <dbReference type="ARBA" id="ARBA00023264"/>
    </source>
</evidence>
<dbReference type="Gene3D" id="1.20.1090.10">
    <property type="entry name" value="Dehydroquinate synthase-like - alpha domain"/>
    <property type="match status" value="1"/>
</dbReference>
<dbReference type="GO" id="GO:0046872">
    <property type="term" value="F:metal ion binding"/>
    <property type="evidence" value="ECO:0007669"/>
    <property type="project" value="UniProtKB-KW"/>
</dbReference>
<dbReference type="Proteomes" id="UP000282076">
    <property type="component" value="Unassembled WGS sequence"/>
</dbReference>
<keyword evidence="7" id="KW-0443">Lipid metabolism</keyword>
<keyword evidence="11" id="KW-1185">Reference proteome</keyword>
<dbReference type="CDD" id="cd08175">
    <property type="entry name" value="G1PDH"/>
    <property type="match status" value="1"/>
</dbReference>
<evidence type="ECO:0000256" key="7">
    <source>
        <dbReference type="ARBA" id="ARBA00023098"/>
    </source>
</evidence>
<protein>
    <submittedName>
        <fullName evidence="10">sn-glycerol-1-phosphate dehydrogenase</fullName>
    </submittedName>
</protein>
<evidence type="ECO:0000256" key="5">
    <source>
        <dbReference type="ARBA" id="ARBA00023002"/>
    </source>
</evidence>
<dbReference type="RefSeq" id="WP_120976991.1">
    <property type="nucleotide sequence ID" value="NZ_RBZM01000005.1"/>
</dbReference>
<evidence type="ECO:0000313" key="11">
    <source>
        <dbReference type="Proteomes" id="UP000282076"/>
    </source>
</evidence>
<reference evidence="10 11" key="1">
    <citation type="submission" date="2018-10" db="EMBL/GenBank/DDBJ databases">
        <title>Cohnella sp. M2MS4P-1, whole genome shotgun sequence.</title>
        <authorList>
            <person name="Tuo L."/>
        </authorList>
    </citation>
    <scope>NUCLEOTIDE SEQUENCE [LARGE SCALE GENOMIC DNA]</scope>
    <source>
        <strain evidence="10 11">M2MS4P-1</strain>
    </source>
</reference>
<keyword evidence="9" id="KW-1208">Phospholipid metabolism</keyword>
<evidence type="ECO:0000256" key="8">
    <source>
        <dbReference type="ARBA" id="ARBA00023209"/>
    </source>
</evidence>
<keyword evidence="8" id="KW-0594">Phospholipid biosynthesis</keyword>
<gene>
    <name evidence="10" type="ORF">D7Z26_11480</name>
</gene>
<proteinExistence type="predicted"/>
<dbReference type="Gene3D" id="3.40.50.1970">
    <property type="match status" value="1"/>
</dbReference>
<dbReference type="InterPro" id="IPR016205">
    <property type="entry name" value="Glycerol_DH"/>
</dbReference>
<evidence type="ECO:0000256" key="3">
    <source>
        <dbReference type="ARBA" id="ARBA00022723"/>
    </source>
</evidence>
<evidence type="ECO:0000256" key="1">
    <source>
        <dbReference type="ARBA" id="ARBA00022490"/>
    </source>
</evidence>
<dbReference type="GO" id="GO:0016614">
    <property type="term" value="F:oxidoreductase activity, acting on CH-OH group of donors"/>
    <property type="evidence" value="ECO:0007669"/>
    <property type="project" value="InterPro"/>
</dbReference>
<evidence type="ECO:0000256" key="6">
    <source>
        <dbReference type="ARBA" id="ARBA00023027"/>
    </source>
</evidence>
<keyword evidence="5" id="KW-0560">Oxidoreductase</keyword>
<dbReference type="GO" id="GO:0008654">
    <property type="term" value="P:phospholipid biosynthetic process"/>
    <property type="evidence" value="ECO:0007669"/>
    <property type="project" value="UniProtKB-KW"/>
</dbReference>
<keyword evidence="2" id="KW-0444">Lipid biosynthesis</keyword>
<dbReference type="SUPFAM" id="SSF56796">
    <property type="entry name" value="Dehydroquinate synthase-like"/>
    <property type="match status" value="1"/>
</dbReference>
<evidence type="ECO:0000256" key="4">
    <source>
        <dbReference type="ARBA" id="ARBA00022857"/>
    </source>
</evidence>
<name>A0A494XWE8_9BACL</name>
<dbReference type="PANTHER" id="PTHR43616">
    <property type="entry name" value="GLYCEROL DEHYDROGENASE"/>
    <property type="match status" value="1"/>
</dbReference>
<evidence type="ECO:0000256" key="2">
    <source>
        <dbReference type="ARBA" id="ARBA00022516"/>
    </source>
</evidence>
<dbReference type="PANTHER" id="PTHR43616:SF5">
    <property type="entry name" value="GLYCEROL DEHYDROGENASE 1"/>
    <property type="match status" value="1"/>
</dbReference>